<sequence length="99" mass="11541">MAGIVALVQHGNTFTPQQAYCFLFDFSTKLLRHPIFVKYARLPINFKFNSKIHDKILISQNKSFKELMVTTMLAFGPWEVEITEFQVLPLNYLKWDTIG</sequence>
<comment type="caution">
    <text evidence="1">The sequence shown here is derived from an EMBL/GenBank/DDBJ whole genome shotgun (WGS) entry which is preliminary data.</text>
</comment>
<protein>
    <submittedName>
        <fullName evidence="1">Uncharacterized protein</fullName>
    </submittedName>
</protein>
<organism evidence="1 2">
    <name type="scientific">Thelohanellus kitauei</name>
    <name type="common">Myxosporean</name>
    <dbReference type="NCBI Taxonomy" id="669202"/>
    <lineage>
        <taxon>Eukaryota</taxon>
        <taxon>Metazoa</taxon>
        <taxon>Cnidaria</taxon>
        <taxon>Myxozoa</taxon>
        <taxon>Myxosporea</taxon>
        <taxon>Bivalvulida</taxon>
        <taxon>Platysporina</taxon>
        <taxon>Myxobolidae</taxon>
        <taxon>Thelohanellus</taxon>
    </lineage>
</organism>
<accession>A0A0C2N8G4</accession>
<evidence type="ECO:0000313" key="2">
    <source>
        <dbReference type="Proteomes" id="UP000031668"/>
    </source>
</evidence>
<reference evidence="1 2" key="1">
    <citation type="journal article" date="2014" name="Genome Biol. Evol.">
        <title>The genome of the myxosporean Thelohanellus kitauei shows adaptations to nutrient acquisition within its fish host.</title>
        <authorList>
            <person name="Yang Y."/>
            <person name="Xiong J."/>
            <person name="Zhou Z."/>
            <person name="Huo F."/>
            <person name="Miao W."/>
            <person name="Ran C."/>
            <person name="Liu Y."/>
            <person name="Zhang J."/>
            <person name="Feng J."/>
            <person name="Wang M."/>
            <person name="Wang M."/>
            <person name="Wang L."/>
            <person name="Yao B."/>
        </authorList>
    </citation>
    <scope>NUCLEOTIDE SEQUENCE [LARGE SCALE GENOMIC DNA]</scope>
    <source>
        <strain evidence="1">Wuqing</strain>
    </source>
</reference>
<dbReference type="Proteomes" id="UP000031668">
    <property type="component" value="Unassembled WGS sequence"/>
</dbReference>
<dbReference type="AlphaFoldDB" id="A0A0C2N8G4"/>
<dbReference type="EMBL" id="JWZT01002159">
    <property type="protein sequence ID" value="KII70197.1"/>
    <property type="molecule type" value="Genomic_DNA"/>
</dbReference>
<gene>
    <name evidence="1" type="ORF">RF11_01652</name>
</gene>
<keyword evidence="2" id="KW-1185">Reference proteome</keyword>
<evidence type="ECO:0000313" key="1">
    <source>
        <dbReference type="EMBL" id="KII70197.1"/>
    </source>
</evidence>
<proteinExistence type="predicted"/>
<name>A0A0C2N8G4_THEKT</name>